<dbReference type="EMBL" id="KV448924">
    <property type="protein sequence ID" value="OAX32753.1"/>
    <property type="molecule type" value="Genomic_DNA"/>
</dbReference>
<dbReference type="STRING" id="1314800.A0A1B7MJH3"/>
<dbReference type="Proteomes" id="UP000092154">
    <property type="component" value="Unassembled WGS sequence"/>
</dbReference>
<dbReference type="AlphaFoldDB" id="A0A1B7MJH3"/>
<organism evidence="1 2">
    <name type="scientific">Rhizopogon vinicolor AM-OR11-026</name>
    <dbReference type="NCBI Taxonomy" id="1314800"/>
    <lineage>
        <taxon>Eukaryota</taxon>
        <taxon>Fungi</taxon>
        <taxon>Dikarya</taxon>
        <taxon>Basidiomycota</taxon>
        <taxon>Agaricomycotina</taxon>
        <taxon>Agaricomycetes</taxon>
        <taxon>Agaricomycetidae</taxon>
        <taxon>Boletales</taxon>
        <taxon>Suillineae</taxon>
        <taxon>Rhizopogonaceae</taxon>
        <taxon>Rhizopogon</taxon>
    </lineage>
</organism>
<reference evidence="1 2" key="1">
    <citation type="submission" date="2016-06" db="EMBL/GenBank/DDBJ databases">
        <title>Comparative genomics of the ectomycorrhizal sister species Rhizopogon vinicolor and Rhizopogon vesiculosus (Basidiomycota: Boletales) reveals a divergence of the mating type B locus.</title>
        <authorList>
            <consortium name="DOE Joint Genome Institute"/>
            <person name="Mujic A.B."/>
            <person name="Kuo A."/>
            <person name="Tritt A."/>
            <person name="Lipzen A."/>
            <person name="Chen C."/>
            <person name="Johnson J."/>
            <person name="Sharma A."/>
            <person name="Barry K."/>
            <person name="Grigoriev I.V."/>
            <person name="Spatafora J.W."/>
        </authorList>
    </citation>
    <scope>NUCLEOTIDE SEQUENCE [LARGE SCALE GENOMIC DNA]</scope>
    <source>
        <strain evidence="1 2">AM-OR11-026</strain>
    </source>
</reference>
<evidence type="ECO:0000313" key="2">
    <source>
        <dbReference type="Proteomes" id="UP000092154"/>
    </source>
</evidence>
<dbReference type="SUPFAM" id="SSF52540">
    <property type="entry name" value="P-loop containing nucleoside triphosphate hydrolases"/>
    <property type="match status" value="1"/>
</dbReference>
<sequence>MAPTEDLRKKFGRFRILVVGRANAGKTTLLQRVCNTTEKPEIFDGEGNKEDIADWFPHVRRGYHKIENELVFGSNPDFVFHDSCGFEAGSEAEFKQMKEFVLERASTTKLKRRVHAIW</sequence>
<protein>
    <submittedName>
        <fullName evidence="1">Uncharacterized protein</fullName>
    </submittedName>
</protein>
<evidence type="ECO:0000313" key="1">
    <source>
        <dbReference type="EMBL" id="OAX32753.1"/>
    </source>
</evidence>
<gene>
    <name evidence="1" type="ORF">K503DRAFT_701570</name>
</gene>
<dbReference type="OrthoDB" id="3172613at2759"/>
<dbReference type="Gene3D" id="3.40.50.300">
    <property type="entry name" value="P-loop containing nucleotide triphosphate hydrolases"/>
    <property type="match status" value="1"/>
</dbReference>
<accession>A0A1B7MJH3</accession>
<keyword evidence="2" id="KW-1185">Reference proteome</keyword>
<name>A0A1B7MJH3_9AGAM</name>
<dbReference type="InParanoid" id="A0A1B7MJH3"/>
<proteinExistence type="predicted"/>
<feature type="non-terminal residue" evidence="1">
    <location>
        <position position="118"/>
    </location>
</feature>
<dbReference type="InterPro" id="IPR027417">
    <property type="entry name" value="P-loop_NTPase"/>
</dbReference>